<reference evidence="1 2" key="1">
    <citation type="submission" date="2019-02" db="EMBL/GenBank/DDBJ databases">
        <title>Deep-cultivation of Planctomycetes and their phenomic and genomic characterization uncovers novel biology.</title>
        <authorList>
            <person name="Wiegand S."/>
            <person name="Jogler M."/>
            <person name="Boedeker C."/>
            <person name="Pinto D."/>
            <person name="Vollmers J."/>
            <person name="Rivas-Marin E."/>
            <person name="Kohn T."/>
            <person name="Peeters S.H."/>
            <person name="Heuer A."/>
            <person name="Rast P."/>
            <person name="Oberbeckmann S."/>
            <person name="Bunk B."/>
            <person name="Jeske O."/>
            <person name="Meyerdierks A."/>
            <person name="Storesund J.E."/>
            <person name="Kallscheuer N."/>
            <person name="Luecker S."/>
            <person name="Lage O.M."/>
            <person name="Pohl T."/>
            <person name="Merkel B.J."/>
            <person name="Hornburger P."/>
            <person name="Mueller R.-W."/>
            <person name="Bruemmer F."/>
            <person name="Labrenz M."/>
            <person name="Spormann A.M."/>
            <person name="Op den Camp H."/>
            <person name="Overmann J."/>
            <person name="Amann R."/>
            <person name="Jetten M.S.M."/>
            <person name="Mascher T."/>
            <person name="Medema M.H."/>
            <person name="Devos D.P."/>
            <person name="Kaster A.-K."/>
            <person name="Ovreas L."/>
            <person name="Rohde M."/>
            <person name="Galperin M.Y."/>
            <person name="Jogler C."/>
        </authorList>
    </citation>
    <scope>NUCLEOTIDE SEQUENCE [LARGE SCALE GENOMIC DNA]</scope>
    <source>
        <strain evidence="1 2">Q31a</strain>
    </source>
</reference>
<name>A0A518GG87_9BACT</name>
<proteinExistence type="predicted"/>
<accession>A0A518GG87</accession>
<evidence type="ECO:0000313" key="2">
    <source>
        <dbReference type="Proteomes" id="UP000318017"/>
    </source>
</evidence>
<dbReference type="KEGG" id="ahel:Q31a_59570"/>
<dbReference type="Proteomes" id="UP000318017">
    <property type="component" value="Chromosome"/>
</dbReference>
<gene>
    <name evidence="1" type="ORF">Q31a_59570</name>
</gene>
<dbReference type="EMBL" id="CP036298">
    <property type="protein sequence ID" value="QDV27567.1"/>
    <property type="molecule type" value="Genomic_DNA"/>
</dbReference>
<protein>
    <submittedName>
        <fullName evidence="1">Uncharacterized protein</fullName>
    </submittedName>
</protein>
<evidence type="ECO:0000313" key="1">
    <source>
        <dbReference type="EMBL" id="QDV27567.1"/>
    </source>
</evidence>
<keyword evidence="2" id="KW-1185">Reference proteome</keyword>
<organism evidence="1 2">
    <name type="scientific">Aureliella helgolandensis</name>
    <dbReference type="NCBI Taxonomy" id="2527968"/>
    <lineage>
        <taxon>Bacteria</taxon>
        <taxon>Pseudomonadati</taxon>
        <taxon>Planctomycetota</taxon>
        <taxon>Planctomycetia</taxon>
        <taxon>Pirellulales</taxon>
        <taxon>Pirellulaceae</taxon>
        <taxon>Aureliella</taxon>
    </lineage>
</organism>
<sequence>MPIHVYSDGRPYPLATGRFISQPSIVDSLASRLAGKRPNRC</sequence>
<dbReference type="AlphaFoldDB" id="A0A518GG87"/>